<dbReference type="PANTHER" id="PTHR43080">
    <property type="entry name" value="CBS DOMAIN-CONTAINING PROTEIN CBSX3, MITOCHONDRIAL"/>
    <property type="match status" value="1"/>
</dbReference>
<dbReference type="CDD" id="cd04622">
    <property type="entry name" value="CBS_pair_HRP1_like"/>
    <property type="match status" value="1"/>
</dbReference>
<dbReference type="Gene3D" id="3.10.580.10">
    <property type="entry name" value="CBS-domain"/>
    <property type="match status" value="1"/>
</dbReference>
<dbReference type="PANTHER" id="PTHR43080:SF2">
    <property type="entry name" value="CBS DOMAIN-CONTAINING PROTEIN"/>
    <property type="match status" value="1"/>
</dbReference>
<evidence type="ECO:0000256" key="1">
    <source>
        <dbReference type="ARBA" id="ARBA00023122"/>
    </source>
</evidence>
<name>A0A1X7HTH2_9BACL</name>
<evidence type="ECO:0000256" key="2">
    <source>
        <dbReference type="PROSITE-ProRule" id="PRU00703"/>
    </source>
</evidence>
<evidence type="ECO:0000259" key="3">
    <source>
        <dbReference type="PROSITE" id="PS51371"/>
    </source>
</evidence>
<protein>
    <submittedName>
        <fullName evidence="4">CBS domain-containing protein</fullName>
    </submittedName>
</protein>
<sequence>MQIIEVMTRQVQTCQTSDPVEKAAKIMEQGNVGAVPIVDQAGRLTGIMTDRDIVLRGVAKNKDLRMTTCEELMTGEVKCCEPHTEIHEAANMLAQHQIRRLPVVDNQGRLVGICAIGDLAVRDIYINESGEALNQISKGSGTIQ</sequence>
<gene>
    <name evidence="4" type="ORF">SAMN05661091_5812</name>
</gene>
<dbReference type="AlphaFoldDB" id="A0A1X7HTH2"/>
<evidence type="ECO:0000313" key="5">
    <source>
        <dbReference type="Proteomes" id="UP000192940"/>
    </source>
</evidence>
<dbReference type="SUPFAM" id="SSF54631">
    <property type="entry name" value="CBS-domain pair"/>
    <property type="match status" value="1"/>
</dbReference>
<dbReference type="EMBL" id="LT840184">
    <property type="protein sequence ID" value="SMF92415.1"/>
    <property type="molecule type" value="Genomic_DNA"/>
</dbReference>
<dbReference type="STRING" id="1313296.SAMN05661091_5812"/>
<reference evidence="4 5" key="1">
    <citation type="submission" date="2017-04" db="EMBL/GenBank/DDBJ databases">
        <authorList>
            <person name="Afonso C.L."/>
            <person name="Miller P.J."/>
            <person name="Scott M.A."/>
            <person name="Spackman E."/>
            <person name="Goraichik I."/>
            <person name="Dimitrov K.M."/>
            <person name="Suarez D.L."/>
            <person name="Swayne D.E."/>
        </authorList>
    </citation>
    <scope>NUCLEOTIDE SEQUENCE [LARGE SCALE GENOMIC DNA]</scope>
    <source>
        <strain evidence="4 5">N3/975</strain>
    </source>
</reference>
<keyword evidence="1 2" id="KW-0129">CBS domain</keyword>
<organism evidence="4 5">
    <name type="scientific">Paenibacillus uliginis N3/975</name>
    <dbReference type="NCBI Taxonomy" id="1313296"/>
    <lineage>
        <taxon>Bacteria</taxon>
        <taxon>Bacillati</taxon>
        <taxon>Bacillota</taxon>
        <taxon>Bacilli</taxon>
        <taxon>Bacillales</taxon>
        <taxon>Paenibacillaceae</taxon>
        <taxon>Paenibacillus</taxon>
    </lineage>
</organism>
<dbReference type="InterPro" id="IPR000644">
    <property type="entry name" value="CBS_dom"/>
</dbReference>
<dbReference type="SMART" id="SM00116">
    <property type="entry name" value="CBS"/>
    <property type="match status" value="2"/>
</dbReference>
<evidence type="ECO:0000313" key="4">
    <source>
        <dbReference type="EMBL" id="SMF92415.1"/>
    </source>
</evidence>
<dbReference type="InterPro" id="IPR051257">
    <property type="entry name" value="Diverse_CBS-Domain"/>
</dbReference>
<proteinExistence type="predicted"/>
<dbReference type="Pfam" id="PF00571">
    <property type="entry name" value="CBS"/>
    <property type="match status" value="2"/>
</dbReference>
<dbReference type="RefSeq" id="WP_208916502.1">
    <property type="nucleotide sequence ID" value="NZ_LT840184.1"/>
</dbReference>
<keyword evidence="5" id="KW-1185">Reference proteome</keyword>
<dbReference type="PROSITE" id="PS51371">
    <property type="entry name" value="CBS"/>
    <property type="match status" value="2"/>
</dbReference>
<feature type="domain" description="CBS" evidence="3">
    <location>
        <begin position="7"/>
        <end position="64"/>
    </location>
</feature>
<dbReference type="Proteomes" id="UP000192940">
    <property type="component" value="Chromosome I"/>
</dbReference>
<dbReference type="InterPro" id="IPR046342">
    <property type="entry name" value="CBS_dom_sf"/>
</dbReference>
<accession>A0A1X7HTH2</accession>
<feature type="domain" description="CBS" evidence="3">
    <location>
        <begin position="73"/>
        <end position="129"/>
    </location>
</feature>